<evidence type="ECO:0000313" key="2">
    <source>
        <dbReference type="EMBL" id="KAK7344832.1"/>
    </source>
</evidence>
<reference evidence="2 3" key="1">
    <citation type="submission" date="2024-01" db="EMBL/GenBank/DDBJ databases">
        <title>The genomes of 5 underutilized Papilionoideae crops provide insights into root nodulation and disease resistanc.</title>
        <authorList>
            <person name="Jiang F."/>
        </authorList>
    </citation>
    <scope>NUCLEOTIDE SEQUENCE [LARGE SCALE GENOMIC DNA]</scope>
    <source>
        <strain evidence="2">LVBAO_FW01</strain>
        <tissue evidence="2">Leaves</tissue>
    </source>
</reference>
<accession>A0AAN9LZ48</accession>
<organism evidence="2 3">
    <name type="scientific">Canavalia gladiata</name>
    <name type="common">Sword bean</name>
    <name type="synonym">Dolichos gladiatus</name>
    <dbReference type="NCBI Taxonomy" id="3824"/>
    <lineage>
        <taxon>Eukaryota</taxon>
        <taxon>Viridiplantae</taxon>
        <taxon>Streptophyta</taxon>
        <taxon>Embryophyta</taxon>
        <taxon>Tracheophyta</taxon>
        <taxon>Spermatophyta</taxon>
        <taxon>Magnoliopsida</taxon>
        <taxon>eudicotyledons</taxon>
        <taxon>Gunneridae</taxon>
        <taxon>Pentapetalae</taxon>
        <taxon>rosids</taxon>
        <taxon>fabids</taxon>
        <taxon>Fabales</taxon>
        <taxon>Fabaceae</taxon>
        <taxon>Papilionoideae</taxon>
        <taxon>50 kb inversion clade</taxon>
        <taxon>NPAAA clade</taxon>
        <taxon>indigoferoid/millettioid clade</taxon>
        <taxon>Phaseoleae</taxon>
        <taxon>Canavalia</taxon>
    </lineage>
</organism>
<dbReference type="EMBL" id="JAYMYQ010000003">
    <property type="protein sequence ID" value="KAK7344832.1"/>
    <property type="molecule type" value="Genomic_DNA"/>
</dbReference>
<dbReference type="AlphaFoldDB" id="A0AAN9LZ48"/>
<dbReference type="InterPro" id="IPR003851">
    <property type="entry name" value="Znf_Dof"/>
</dbReference>
<dbReference type="Proteomes" id="UP001367508">
    <property type="component" value="Unassembled WGS sequence"/>
</dbReference>
<name>A0AAN9LZ48_CANGL</name>
<comment type="caution">
    <text evidence="2">The sequence shown here is derived from an EMBL/GenBank/DDBJ whole genome shotgun (WGS) entry which is preliminary data.</text>
</comment>
<gene>
    <name evidence="2" type="ORF">VNO77_14972</name>
</gene>
<sequence length="140" mass="15029">MCTIYWTNGGALCNIPIGGGCRENKKVKSIRLSFDSKDSVSSSELGGFKFLHALSRPMNFQLCGFHYPPTPNTSLYNQFSTFGETSSASSFFNLGPSAATSNSLADISYTLSYSSAIQGMSSMNVHTTLASSIECFSSIN</sequence>
<keyword evidence="3" id="KW-1185">Reference proteome</keyword>
<evidence type="ECO:0000259" key="1">
    <source>
        <dbReference type="Pfam" id="PF02701"/>
    </source>
</evidence>
<protein>
    <recommendedName>
        <fullName evidence="1">Dof-type domain-containing protein</fullName>
    </recommendedName>
</protein>
<dbReference type="Pfam" id="PF02701">
    <property type="entry name" value="Zn_ribbon_Dof"/>
    <property type="match status" value="1"/>
</dbReference>
<dbReference type="GO" id="GO:0003677">
    <property type="term" value="F:DNA binding"/>
    <property type="evidence" value="ECO:0007669"/>
    <property type="project" value="InterPro"/>
</dbReference>
<feature type="domain" description="Dof-type" evidence="1">
    <location>
        <begin position="2"/>
        <end position="26"/>
    </location>
</feature>
<dbReference type="GO" id="GO:0006355">
    <property type="term" value="P:regulation of DNA-templated transcription"/>
    <property type="evidence" value="ECO:0007669"/>
    <property type="project" value="InterPro"/>
</dbReference>
<evidence type="ECO:0000313" key="3">
    <source>
        <dbReference type="Proteomes" id="UP001367508"/>
    </source>
</evidence>
<proteinExistence type="predicted"/>